<dbReference type="NCBIfam" id="NF005701">
    <property type="entry name" value="PRK07512.1"/>
    <property type="match status" value="1"/>
</dbReference>
<dbReference type="InterPro" id="IPR027477">
    <property type="entry name" value="Succ_DH/fumarate_Rdtase_cat_sf"/>
</dbReference>
<organism evidence="14 15">
    <name type="scientific">Hyphococcus lacteus</name>
    <dbReference type="NCBI Taxonomy" id="3143536"/>
    <lineage>
        <taxon>Bacteria</taxon>
        <taxon>Pseudomonadati</taxon>
        <taxon>Pseudomonadota</taxon>
        <taxon>Alphaproteobacteria</taxon>
        <taxon>Parvularculales</taxon>
        <taxon>Parvularculaceae</taxon>
        <taxon>Hyphococcus</taxon>
    </lineage>
</organism>
<evidence type="ECO:0000313" key="14">
    <source>
        <dbReference type="EMBL" id="MEX6633488.1"/>
    </source>
</evidence>
<evidence type="ECO:0000256" key="1">
    <source>
        <dbReference type="ARBA" id="ARBA00001974"/>
    </source>
</evidence>
<evidence type="ECO:0000259" key="12">
    <source>
        <dbReference type="Pfam" id="PF00890"/>
    </source>
</evidence>
<dbReference type="SUPFAM" id="SSF46977">
    <property type="entry name" value="Succinate dehydrogenase/fumarate reductase flavoprotein C-terminal domain"/>
    <property type="match status" value="1"/>
</dbReference>
<dbReference type="GO" id="GO:0008734">
    <property type="term" value="F:L-aspartate oxidase activity"/>
    <property type="evidence" value="ECO:0007669"/>
    <property type="project" value="UniProtKB-EC"/>
</dbReference>
<comment type="pathway">
    <text evidence="2 11">Cofactor biosynthesis; NAD(+) biosynthesis; iminoaspartate from L-aspartate (oxidase route): step 1/1.</text>
</comment>
<evidence type="ECO:0000259" key="13">
    <source>
        <dbReference type="Pfam" id="PF02910"/>
    </source>
</evidence>
<dbReference type="SUPFAM" id="SSF51905">
    <property type="entry name" value="FAD/NAD(P)-binding domain"/>
    <property type="match status" value="1"/>
</dbReference>
<reference evidence="14 15" key="1">
    <citation type="submission" date="2024-05" db="EMBL/GenBank/DDBJ databases">
        <title>Three bacterial strains, DH-69, EH-24, and ECK-19 isolated from coastal sediments.</title>
        <authorList>
            <person name="Ye Y.-Q."/>
            <person name="Du Z.-J."/>
        </authorList>
    </citation>
    <scope>NUCLEOTIDE SEQUENCE [LARGE SCALE GENOMIC DNA]</scope>
    <source>
        <strain evidence="14 15">ECK-19</strain>
    </source>
</reference>
<keyword evidence="15" id="KW-1185">Reference proteome</keyword>
<comment type="function">
    <text evidence="11">Catalyzes the oxidation of L-aspartate to iminoaspartate.</text>
</comment>
<dbReference type="Pfam" id="PF02910">
    <property type="entry name" value="Succ_DH_flav_C"/>
    <property type="match status" value="1"/>
</dbReference>
<dbReference type="SUPFAM" id="SSF56425">
    <property type="entry name" value="Succinate dehydrogenase/fumarate reductase flavoprotein, catalytic domain"/>
    <property type="match status" value="1"/>
</dbReference>
<comment type="catalytic activity">
    <reaction evidence="9">
        <text>L-aspartate + O2 = iminosuccinate + H2O2</text>
        <dbReference type="Rhea" id="RHEA:25876"/>
        <dbReference type="ChEBI" id="CHEBI:15379"/>
        <dbReference type="ChEBI" id="CHEBI:16240"/>
        <dbReference type="ChEBI" id="CHEBI:29991"/>
        <dbReference type="ChEBI" id="CHEBI:77875"/>
        <dbReference type="EC" id="1.4.3.16"/>
    </reaction>
    <physiologicalReaction direction="left-to-right" evidence="9">
        <dbReference type="Rhea" id="RHEA:25877"/>
    </physiologicalReaction>
</comment>
<dbReference type="PIRSF" id="PIRSF000171">
    <property type="entry name" value="SDHA_APRA_LASPO"/>
    <property type="match status" value="1"/>
</dbReference>
<dbReference type="InterPro" id="IPR003953">
    <property type="entry name" value="FAD-dep_OxRdtase_2_FAD-bd"/>
</dbReference>
<evidence type="ECO:0000256" key="10">
    <source>
        <dbReference type="NCBIfam" id="TIGR00551"/>
    </source>
</evidence>
<dbReference type="Proteomes" id="UP001560685">
    <property type="component" value="Unassembled WGS sequence"/>
</dbReference>
<feature type="domain" description="Fumarate reductase/succinate dehydrogenase flavoprotein-like C-terminal" evidence="13">
    <location>
        <begin position="459"/>
        <end position="507"/>
    </location>
</feature>
<evidence type="ECO:0000256" key="9">
    <source>
        <dbReference type="ARBA" id="ARBA00048305"/>
    </source>
</evidence>
<evidence type="ECO:0000313" key="15">
    <source>
        <dbReference type="Proteomes" id="UP001560685"/>
    </source>
</evidence>
<dbReference type="Pfam" id="PF00890">
    <property type="entry name" value="FAD_binding_2"/>
    <property type="match status" value="1"/>
</dbReference>
<evidence type="ECO:0000256" key="7">
    <source>
        <dbReference type="ARBA" id="ARBA00022827"/>
    </source>
</evidence>
<keyword evidence="7 11" id="KW-0274">FAD</keyword>
<dbReference type="PRINTS" id="PR00368">
    <property type="entry name" value="FADPNR"/>
</dbReference>
<dbReference type="Gene3D" id="3.90.700.10">
    <property type="entry name" value="Succinate dehydrogenase/fumarate reductase flavoprotein, catalytic domain"/>
    <property type="match status" value="1"/>
</dbReference>
<evidence type="ECO:0000256" key="6">
    <source>
        <dbReference type="ARBA" id="ARBA00022642"/>
    </source>
</evidence>
<dbReference type="InterPro" id="IPR037099">
    <property type="entry name" value="Fum_R/Succ_DH_flav-like_C_sf"/>
</dbReference>
<comment type="cofactor">
    <cofactor evidence="1 11">
        <name>FAD</name>
        <dbReference type="ChEBI" id="CHEBI:57692"/>
    </cofactor>
</comment>
<dbReference type="InterPro" id="IPR015939">
    <property type="entry name" value="Fum_Rdtase/Succ_DH_flav-like_C"/>
</dbReference>
<evidence type="ECO:0000256" key="2">
    <source>
        <dbReference type="ARBA" id="ARBA00004950"/>
    </source>
</evidence>
<comment type="caution">
    <text evidence="14">The sequence shown here is derived from an EMBL/GenBank/DDBJ whole genome shotgun (WGS) entry which is preliminary data.</text>
</comment>
<name>A0ABV3Z4R8_9PROT</name>
<evidence type="ECO:0000256" key="3">
    <source>
        <dbReference type="ARBA" id="ARBA00008562"/>
    </source>
</evidence>
<evidence type="ECO:0000256" key="4">
    <source>
        <dbReference type="ARBA" id="ARBA00012173"/>
    </source>
</evidence>
<evidence type="ECO:0000256" key="11">
    <source>
        <dbReference type="RuleBase" id="RU362049"/>
    </source>
</evidence>
<accession>A0ABV3Z4R8</accession>
<sequence>MSAPNEILIVGAGVAGLYTALKLAPRPVTIITARPVGKGGATPWAQGGLAAAVGPNDTPNLHFADTMQAGAGLVDPEAASILADGGPDAVEDLLHFGVAFDVDENGALKVGREAAHCRDRIVHATGDQAGAAIMDALVKAARASKHITILERIVVEDLLVDDNGTVGGALVFDVDAGERAVFDAGQTILATGGLGGLYAVTTNPTPAQGHGLAFAARAGAIIRDPEFVQFHPTALDIGADPAPLATEALRGEGAKLVNKDGRPFMVDYHKAGDLAPRDIVARAVETEIRSGRGACLDARESIGKAFPTAFPTVFASCQAVGINPQTELMPVAPAAHYHMGGVLTDLNGKASVDGLWAVGEVASTGVHGANRLASNSLLEAIVFGARIADQLRDAEITVPNDAGAPGDRMDLESKPADKNAMMRLRQAMSTGCALVRDDESINKVLSVIHELNEHKAMTSGLKSALVTAELIAQGALMREESRGGHYRSDYPDTEDEAFHTEICTTDSYENGADYEDEFDE</sequence>
<comment type="similarity">
    <text evidence="3 11">Belongs to the FAD-dependent oxidoreductase 2 family. NadB subfamily.</text>
</comment>
<dbReference type="InterPro" id="IPR005288">
    <property type="entry name" value="NadB"/>
</dbReference>
<feature type="domain" description="FAD-dependent oxidoreductase 2 FAD-binding" evidence="12">
    <location>
        <begin position="7"/>
        <end position="377"/>
    </location>
</feature>
<proteinExistence type="inferred from homology"/>
<dbReference type="EC" id="1.4.3.16" evidence="4 10"/>
<keyword evidence="8 11" id="KW-0560">Oxidoreductase</keyword>
<dbReference type="RefSeq" id="WP_369313453.1">
    <property type="nucleotide sequence ID" value="NZ_JBEHZE010000001.1"/>
</dbReference>
<dbReference type="EMBL" id="JBEHZE010000001">
    <property type="protein sequence ID" value="MEX6633488.1"/>
    <property type="molecule type" value="Genomic_DNA"/>
</dbReference>
<protein>
    <recommendedName>
        <fullName evidence="4 10">L-aspartate oxidase</fullName>
        <ecNumber evidence="4 10">1.4.3.16</ecNumber>
    </recommendedName>
</protein>
<dbReference type="InterPro" id="IPR036188">
    <property type="entry name" value="FAD/NAD-bd_sf"/>
</dbReference>
<dbReference type="PANTHER" id="PTHR42716:SF2">
    <property type="entry name" value="L-ASPARTATE OXIDASE, CHLOROPLASTIC"/>
    <property type="match status" value="1"/>
</dbReference>
<comment type="subcellular location">
    <subcellularLocation>
        <location evidence="11">Cytoplasm</location>
    </subcellularLocation>
</comment>
<dbReference type="PANTHER" id="PTHR42716">
    <property type="entry name" value="L-ASPARTATE OXIDASE"/>
    <property type="match status" value="1"/>
</dbReference>
<dbReference type="Gene3D" id="1.20.58.100">
    <property type="entry name" value="Fumarate reductase/succinate dehydrogenase flavoprotein-like, C-terminal domain"/>
    <property type="match status" value="1"/>
</dbReference>
<evidence type="ECO:0000256" key="8">
    <source>
        <dbReference type="ARBA" id="ARBA00023002"/>
    </source>
</evidence>
<gene>
    <name evidence="14" type="ORF">ABFZ84_07990</name>
</gene>
<dbReference type="Gene3D" id="3.50.50.60">
    <property type="entry name" value="FAD/NAD(P)-binding domain"/>
    <property type="match status" value="1"/>
</dbReference>
<dbReference type="NCBIfam" id="TIGR00551">
    <property type="entry name" value="nadB"/>
    <property type="match status" value="1"/>
</dbReference>
<keyword evidence="6 11" id="KW-0662">Pyridine nucleotide biosynthesis</keyword>
<keyword evidence="5 11" id="KW-0285">Flavoprotein</keyword>
<evidence type="ECO:0000256" key="5">
    <source>
        <dbReference type="ARBA" id="ARBA00022630"/>
    </source>
</evidence>